<protein>
    <submittedName>
        <fullName evidence="1">Uncharacterized protein</fullName>
    </submittedName>
</protein>
<sequence>MNDDDDDDRRSHKCRRRLLSSIRSMNECKQSRRTNIKSLIIQASFLGASTRRYNSFVLMATWCCTGVMVELDPLGTVETRTRGVVYVNTRVHITRKSTAGLHASVNCERMLSVYDKATFLISRSSSAAWLAG</sequence>
<evidence type="ECO:0000313" key="1">
    <source>
        <dbReference type="EMBL" id="KAJ6221735.1"/>
    </source>
</evidence>
<reference evidence="1" key="1">
    <citation type="submission" date="2022-12" db="EMBL/GenBank/DDBJ databases">
        <title>Genome assemblies of Blomia tropicalis.</title>
        <authorList>
            <person name="Cui Y."/>
        </authorList>
    </citation>
    <scope>NUCLEOTIDE SEQUENCE</scope>
    <source>
        <tissue evidence="1">Adult mites</tissue>
    </source>
</reference>
<gene>
    <name evidence="1" type="ORF">RDWZM_000280</name>
</gene>
<keyword evidence="2" id="KW-1185">Reference proteome</keyword>
<name>A0A9Q0MDD2_BLOTA</name>
<dbReference type="EMBL" id="JAPWDV010000001">
    <property type="protein sequence ID" value="KAJ6221735.1"/>
    <property type="molecule type" value="Genomic_DNA"/>
</dbReference>
<organism evidence="1 2">
    <name type="scientific">Blomia tropicalis</name>
    <name type="common">Mite</name>
    <dbReference type="NCBI Taxonomy" id="40697"/>
    <lineage>
        <taxon>Eukaryota</taxon>
        <taxon>Metazoa</taxon>
        <taxon>Ecdysozoa</taxon>
        <taxon>Arthropoda</taxon>
        <taxon>Chelicerata</taxon>
        <taxon>Arachnida</taxon>
        <taxon>Acari</taxon>
        <taxon>Acariformes</taxon>
        <taxon>Sarcoptiformes</taxon>
        <taxon>Astigmata</taxon>
        <taxon>Glycyphagoidea</taxon>
        <taxon>Echimyopodidae</taxon>
        <taxon>Blomia</taxon>
    </lineage>
</organism>
<dbReference type="Proteomes" id="UP001142055">
    <property type="component" value="Chromosome 1"/>
</dbReference>
<accession>A0A9Q0MDD2</accession>
<proteinExistence type="predicted"/>
<evidence type="ECO:0000313" key="2">
    <source>
        <dbReference type="Proteomes" id="UP001142055"/>
    </source>
</evidence>
<comment type="caution">
    <text evidence="1">The sequence shown here is derived from an EMBL/GenBank/DDBJ whole genome shotgun (WGS) entry which is preliminary data.</text>
</comment>
<dbReference type="AlphaFoldDB" id="A0A9Q0MDD2"/>